<dbReference type="EC" id="3.5.1.122" evidence="3 8"/>
<keyword evidence="11" id="KW-1185">Reference proteome</keyword>
<dbReference type="Proteomes" id="UP000789706">
    <property type="component" value="Unassembled WGS sequence"/>
</dbReference>
<reference evidence="10" key="1">
    <citation type="submission" date="2021-06" db="EMBL/GenBank/DDBJ databases">
        <authorList>
            <person name="Kallberg Y."/>
            <person name="Tangrot J."/>
            <person name="Rosling A."/>
        </authorList>
    </citation>
    <scope>NUCLEOTIDE SEQUENCE</scope>
    <source>
        <strain evidence="10">AZ414A</strain>
    </source>
</reference>
<evidence type="ECO:0000256" key="1">
    <source>
        <dbReference type="ARBA" id="ARBA00008985"/>
    </source>
</evidence>
<evidence type="ECO:0000256" key="2">
    <source>
        <dbReference type="ARBA" id="ARBA00011245"/>
    </source>
</evidence>
<evidence type="ECO:0000256" key="7">
    <source>
        <dbReference type="ARBA" id="ARBA00048768"/>
    </source>
</evidence>
<dbReference type="GO" id="GO:0005634">
    <property type="term" value="C:nucleus"/>
    <property type="evidence" value="ECO:0007669"/>
    <property type="project" value="TreeGrafter"/>
</dbReference>
<name>A0A9N8YZA5_9GLOM</name>
<dbReference type="GO" id="GO:0008418">
    <property type="term" value="F:protein-N-terminal asparagine amidohydrolase activity"/>
    <property type="evidence" value="ECO:0007669"/>
    <property type="project" value="UniProtKB-UniRule"/>
</dbReference>
<evidence type="ECO:0000313" key="11">
    <source>
        <dbReference type="Proteomes" id="UP000789706"/>
    </source>
</evidence>
<proteinExistence type="inferred from homology"/>
<comment type="similarity">
    <text evidence="1 8">Belongs to the NTAQ1 family.</text>
</comment>
<dbReference type="InterPro" id="IPR023128">
    <property type="entry name" value="Prot_N_Gln_amidohydro_ab_roll"/>
</dbReference>
<dbReference type="OrthoDB" id="191192at2759"/>
<evidence type="ECO:0000313" key="10">
    <source>
        <dbReference type="EMBL" id="CAG8460081.1"/>
    </source>
</evidence>
<dbReference type="Pfam" id="PF09764">
    <property type="entry name" value="Nt_Gln_amidase"/>
    <property type="match status" value="1"/>
</dbReference>
<evidence type="ECO:0000256" key="6">
    <source>
        <dbReference type="ARBA" id="ARBA00029677"/>
    </source>
</evidence>
<dbReference type="Gene3D" id="3.10.620.10">
    <property type="entry name" value="Protein N-terminal glutamine amidohydrolase, alpha beta roll"/>
    <property type="match status" value="2"/>
</dbReference>
<dbReference type="PANTHER" id="PTHR13035">
    <property type="entry name" value="PROTEIN N-TERMINAL GLUTAMINE AMIDOHYDROLASE"/>
    <property type="match status" value="1"/>
</dbReference>
<evidence type="ECO:0000256" key="8">
    <source>
        <dbReference type="RuleBase" id="RU367082"/>
    </source>
</evidence>
<dbReference type="InterPro" id="IPR039733">
    <property type="entry name" value="NTAQ1"/>
</dbReference>
<comment type="catalytic activity">
    <reaction evidence="7 8">
        <text>N-terminal L-glutaminyl-[protein] + H2O = N-terminal L-glutamyl-[protein] + NH4(+)</text>
        <dbReference type="Rhea" id="RHEA:50680"/>
        <dbReference type="Rhea" id="RHEA-COMP:12668"/>
        <dbReference type="Rhea" id="RHEA-COMP:12777"/>
        <dbReference type="ChEBI" id="CHEBI:15377"/>
        <dbReference type="ChEBI" id="CHEBI:28938"/>
        <dbReference type="ChEBI" id="CHEBI:64721"/>
        <dbReference type="ChEBI" id="CHEBI:64722"/>
        <dbReference type="EC" id="3.5.1.122"/>
    </reaction>
</comment>
<comment type="function">
    <text evidence="8">Mediates the side-chain deamidation of N-terminal glutamine residues to glutamate, an important step in N-end rule pathway of protein degradation. Conversion of the resulting N-terminal glutamine to glutamate renders the protein susceptible to arginylation, polyubiquitination and degradation as specified by the N-end rule. Does not act on substrates with internal or C-terminal glutamine and does not act on non-glutamine residues in any position.</text>
</comment>
<dbReference type="EMBL" id="CAJVPK010000148">
    <property type="protein sequence ID" value="CAG8460081.1"/>
    <property type="molecule type" value="Genomic_DNA"/>
</dbReference>
<evidence type="ECO:0000256" key="4">
    <source>
        <dbReference type="ARBA" id="ARBA00021247"/>
    </source>
</evidence>
<evidence type="ECO:0000256" key="5">
    <source>
        <dbReference type="ARBA" id="ARBA00022801"/>
    </source>
</evidence>
<dbReference type="PANTHER" id="PTHR13035:SF0">
    <property type="entry name" value="PROTEIN N-TERMINAL GLUTAMINE AMIDOHYDROLASE"/>
    <property type="match status" value="1"/>
</dbReference>
<accession>A0A9N8YZA5</accession>
<evidence type="ECO:0000259" key="9">
    <source>
        <dbReference type="Pfam" id="PF09764"/>
    </source>
</evidence>
<keyword evidence="5 8" id="KW-0378">Hydrolase</keyword>
<evidence type="ECO:0000256" key="3">
    <source>
        <dbReference type="ARBA" id="ARBA00012718"/>
    </source>
</evidence>
<gene>
    <name evidence="10" type="ORF">DEBURN_LOCUS2632</name>
</gene>
<feature type="domain" description="Protein N-terminal glutamine amidohydrolase alpha beta roll" evidence="9">
    <location>
        <begin position="75"/>
        <end position="163"/>
    </location>
</feature>
<dbReference type="GO" id="GO:0005829">
    <property type="term" value="C:cytosol"/>
    <property type="evidence" value="ECO:0007669"/>
    <property type="project" value="TreeGrafter"/>
</dbReference>
<organism evidence="10 11">
    <name type="scientific">Diversispora eburnea</name>
    <dbReference type="NCBI Taxonomy" id="1213867"/>
    <lineage>
        <taxon>Eukaryota</taxon>
        <taxon>Fungi</taxon>
        <taxon>Fungi incertae sedis</taxon>
        <taxon>Mucoromycota</taxon>
        <taxon>Glomeromycotina</taxon>
        <taxon>Glomeromycetes</taxon>
        <taxon>Diversisporales</taxon>
        <taxon>Diversisporaceae</taxon>
        <taxon>Diversispora</taxon>
    </lineage>
</organism>
<dbReference type="InterPro" id="IPR037132">
    <property type="entry name" value="N_Gln_amidohydro_ab_roll_sf"/>
</dbReference>
<comment type="subunit">
    <text evidence="2 8">Monomer.</text>
</comment>
<sequence length="168" mass="19869">MLPPLSDKLLLKYTPNYCEENIYFLCKEFSSIVNTLDNNNKFNVFACFISNEHKAVPFLKQRLAKDPDQFVVWTYVSEALAHVIEKRYQRYYRIVPLETFLKVFASDRSHMKKEDNTWIAPPPDYPPISNKESKMNLQNFISMSESENLKYGTILDEQQFKEFCDLTQ</sequence>
<dbReference type="AlphaFoldDB" id="A0A9N8YZA5"/>
<dbReference type="GO" id="GO:0070773">
    <property type="term" value="F:protein-N-terminal glutamine amidohydrolase activity"/>
    <property type="evidence" value="ECO:0007669"/>
    <property type="project" value="UniProtKB-UniRule"/>
</dbReference>
<protein>
    <recommendedName>
        <fullName evidence="4 8">Protein N-terminal glutamine amidohydrolase</fullName>
        <ecNumber evidence="3 8">3.5.1.122</ecNumber>
    </recommendedName>
    <alternativeName>
        <fullName evidence="6 8">Protein NH2-terminal glutamine deamidase</fullName>
    </alternativeName>
</protein>
<comment type="caution">
    <text evidence="10">The sequence shown here is derived from an EMBL/GenBank/DDBJ whole genome shotgun (WGS) entry which is preliminary data.</text>
</comment>